<evidence type="ECO:0000313" key="4">
    <source>
        <dbReference type="EMBL" id="ATY66401.1"/>
    </source>
</evidence>
<protein>
    <recommendedName>
        <fullName evidence="3">DUF7924 domain-containing protein</fullName>
    </recommendedName>
</protein>
<dbReference type="Pfam" id="PF25545">
    <property type="entry name" value="DUF7924"/>
    <property type="match status" value="1"/>
</dbReference>
<accession>A0A2H4STG8</accession>
<feature type="compositionally biased region" description="Polar residues" evidence="1">
    <location>
        <begin position="1"/>
        <end position="12"/>
    </location>
</feature>
<organism evidence="4 5">
    <name type="scientific">Cordyceps militaris</name>
    <name type="common">Caterpillar fungus</name>
    <name type="synonym">Clavaria militaris</name>
    <dbReference type="NCBI Taxonomy" id="73501"/>
    <lineage>
        <taxon>Eukaryota</taxon>
        <taxon>Fungi</taxon>
        <taxon>Dikarya</taxon>
        <taxon>Ascomycota</taxon>
        <taxon>Pezizomycotina</taxon>
        <taxon>Sordariomycetes</taxon>
        <taxon>Hypocreomycetidae</taxon>
        <taxon>Hypocreales</taxon>
        <taxon>Cordycipitaceae</taxon>
        <taxon>Cordyceps</taxon>
    </lineage>
</organism>
<dbReference type="VEuPathDB" id="FungiDB:CCM_01864"/>
<feature type="transmembrane region" description="Helical" evidence="2">
    <location>
        <begin position="268"/>
        <end position="290"/>
    </location>
</feature>
<evidence type="ECO:0000256" key="1">
    <source>
        <dbReference type="SAM" id="MobiDB-lite"/>
    </source>
</evidence>
<proteinExistence type="predicted"/>
<evidence type="ECO:0000313" key="5">
    <source>
        <dbReference type="Proteomes" id="UP000323067"/>
    </source>
</evidence>
<gene>
    <name evidence="4" type="ORF">A9K55_000535</name>
</gene>
<dbReference type="InterPro" id="IPR057684">
    <property type="entry name" value="DUF7924"/>
</dbReference>
<feature type="compositionally biased region" description="Basic and acidic residues" evidence="1">
    <location>
        <begin position="75"/>
        <end position="88"/>
    </location>
</feature>
<feature type="domain" description="DUF7924" evidence="3">
    <location>
        <begin position="206"/>
        <end position="252"/>
    </location>
</feature>
<dbReference type="VEuPathDB" id="FungiDB:A9K55_000535"/>
<name>A0A2H4STG8_CORMI</name>
<reference evidence="4 5" key="1">
    <citation type="journal article" date="2017" name="BMC Genomics">
        <title>Chromosome level assembly and secondary metabolite potential of the parasitic fungus Cordyceps militaris.</title>
        <authorList>
            <person name="Kramer G.J."/>
            <person name="Nodwell J.R."/>
        </authorList>
    </citation>
    <scope>NUCLEOTIDE SEQUENCE [LARGE SCALE GENOMIC DNA]</scope>
    <source>
        <strain evidence="4 5">ATCC 34164</strain>
    </source>
</reference>
<sequence>MAITRAQSTQKGHASLVAKDQDTLADNKTGKRPKAIQRRTSRLPKNLERDHPQVFAVGAIASPKGSAAGRRGTKRPSDAIGHDSDSPRKRPQKRPQRSSGLTLVEDSRLQANQPNIFLGIRRKLAKGIFRIEDREFTCTEEVSIKPREEKNAPYQDPRYITLLKTKASFIAKSNLDITRSSKTLCATLLKGENSVLEVSLFNNNIFESTYHKLKGRNKAQIIQDIARLIIPSIESLTTFRATHLDILTESLTKLLPFIGDFIGRDRSFFIAIYYIYFPFLTCKAVTKLFYTVKRKAK</sequence>
<dbReference type="EMBL" id="CP023327">
    <property type="protein sequence ID" value="ATY66401.1"/>
    <property type="molecule type" value="Genomic_DNA"/>
</dbReference>
<keyword evidence="2" id="KW-0812">Transmembrane</keyword>
<evidence type="ECO:0000256" key="2">
    <source>
        <dbReference type="SAM" id="Phobius"/>
    </source>
</evidence>
<keyword evidence="2" id="KW-0472">Membrane</keyword>
<feature type="compositionally biased region" description="Basic residues" evidence="1">
    <location>
        <begin position="30"/>
        <end position="42"/>
    </location>
</feature>
<keyword evidence="2" id="KW-1133">Transmembrane helix</keyword>
<evidence type="ECO:0000259" key="3">
    <source>
        <dbReference type="Pfam" id="PF25545"/>
    </source>
</evidence>
<dbReference type="AlphaFoldDB" id="A0A2H4STG8"/>
<feature type="non-terminal residue" evidence="4">
    <location>
        <position position="297"/>
    </location>
</feature>
<feature type="region of interest" description="Disordered" evidence="1">
    <location>
        <begin position="1"/>
        <end position="106"/>
    </location>
</feature>
<dbReference type="Proteomes" id="UP000323067">
    <property type="component" value="Chromosome ii"/>
</dbReference>